<dbReference type="AlphaFoldDB" id="A0A841HL10"/>
<keyword evidence="2 9" id="KW-1003">Cell membrane</keyword>
<comment type="pathway">
    <text evidence="9">Protein modification; lipoprotein biosynthesis (signal peptide cleavage).</text>
</comment>
<evidence type="ECO:0000256" key="9">
    <source>
        <dbReference type="HAMAP-Rule" id="MF_00161"/>
    </source>
</evidence>
<dbReference type="Proteomes" id="UP000588068">
    <property type="component" value="Unassembled WGS sequence"/>
</dbReference>
<keyword evidence="3 9" id="KW-0645">Protease</keyword>
<dbReference type="PANTHER" id="PTHR33695:SF1">
    <property type="entry name" value="LIPOPROTEIN SIGNAL PEPTIDASE"/>
    <property type="match status" value="1"/>
</dbReference>
<dbReference type="RefSeq" id="WP_184330784.1">
    <property type="nucleotide sequence ID" value="NZ_JACHHZ010000002.1"/>
</dbReference>
<organism evidence="12 13">
    <name type="scientific">Povalibacter uvarum</name>
    <dbReference type="NCBI Taxonomy" id="732238"/>
    <lineage>
        <taxon>Bacteria</taxon>
        <taxon>Pseudomonadati</taxon>
        <taxon>Pseudomonadota</taxon>
        <taxon>Gammaproteobacteria</taxon>
        <taxon>Steroidobacterales</taxon>
        <taxon>Steroidobacteraceae</taxon>
        <taxon>Povalibacter</taxon>
    </lineage>
</organism>
<comment type="function">
    <text evidence="9 10">This protein specifically catalyzes the removal of signal peptides from prolipoproteins.</text>
</comment>
<gene>
    <name evidence="9" type="primary">lspA</name>
    <name evidence="12" type="ORF">HNQ60_001786</name>
</gene>
<dbReference type="InterPro" id="IPR001872">
    <property type="entry name" value="Peptidase_A8"/>
</dbReference>
<dbReference type="NCBIfam" id="TIGR00077">
    <property type="entry name" value="lspA"/>
    <property type="match status" value="1"/>
</dbReference>
<keyword evidence="4 9" id="KW-0812">Transmembrane</keyword>
<feature type="transmembrane region" description="Helical" evidence="9">
    <location>
        <begin position="94"/>
        <end position="115"/>
    </location>
</feature>
<dbReference type="GO" id="GO:0005886">
    <property type="term" value="C:plasma membrane"/>
    <property type="evidence" value="ECO:0007669"/>
    <property type="project" value="UniProtKB-SubCell"/>
</dbReference>
<comment type="caution">
    <text evidence="12">The sequence shown here is derived from an EMBL/GenBank/DDBJ whole genome shotgun (WGS) entry which is preliminary data.</text>
</comment>
<evidence type="ECO:0000313" key="13">
    <source>
        <dbReference type="Proteomes" id="UP000588068"/>
    </source>
</evidence>
<dbReference type="EMBL" id="JACHHZ010000002">
    <property type="protein sequence ID" value="MBB6092908.1"/>
    <property type="molecule type" value="Genomic_DNA"/>
</dbReference>
<keyword evidence="5 9" id="KW-0064">Aspartyl protease</keyword>
<keyword evidence="8 9" id="KW-0472">Membrane</keyword>
<dbReference type="GO" id="GO:0004190">
    <property type="term" value="F:aspartic-type endopeptidase activity"/>
    <property type="evidence" value="ECO:0007669"/>
    <property type="project" value="UniProtKB-UniRule"/>
</dbReference>
<dbReference type="PANTHER" id="PTHR33695">
    <property type="entry name" value="LIPOPROTEIN SIGNAL PEPTIDASE"/>
    <property type="match status" value="1"/>
</dbReference>
<comment type="similarity">
    <text evidence="1 9 11">Belongs to the peptidase A8 family.</text>
</comment>
<dbReference type="UniPathway" id="UPA00665"/>
<proteinExistence type="inferred from homology"/>
<dbReference type="PRINTS" id="PR00781">
    <property type="entry name" value="LIPOSIGPTASE"/>
</dbReference>
<evidence type="ECO:0000256" key="3">
    <source>
        <dbReference type="ARBA" id="ARBA00022670"/>
    </source>
</evidence>
<comment type="caution">
    <text evidence="9">Lacks conserved residue(s) required for the propagation of feature annotation.</text>
</comment>
<dbReference type="GO" id="GO:0006508">
    <property type="term" value="P:proteolysis"/>
    <property type="evidence" value="ECO:0007669"/>
    <property type="project" value="UniProtKB-KW"/>
</dbReference>
<feature type="transmembrane region" description="Helical" evidence="9">
    <location>
        <begin position="135"/>
        <end position="156"/>
    </location>
</feature>
<dbReference type="Pfam" id="PF01252">
    <property type="entry name" value="Peptidase_A8"/>
    <property type="match status" value="1"/>
</dbReference>
<feature type="active site" evidence="9">
    <location>
        <position position="140"/>
    </location>
</feature>
<evidence type="ECO:0000256" key="7">
    <source>
        <dbReference type="ARBA" id="ARBA00022989"/>
    </source>
</evidence>
<comment type="catalytic activity">
    <reaction evidence="9 10">
        <text>Release of signal peptides from bacterial membrane prolipoproteins. Hydrolyzes -Xaa-Yaa-Zaa-|-(S,diacylglyceryl)Cys-, in which Xaa is hydrophobic (preferably Leu), and Yaa (Ala or Ser) and Zaa (Gly or Ala) have small, neutral side chains.</text>
        <dbReference type="EC" id="3.4.23.36"/>
    </reaction>
</comment>
<evidence type="ECO:0000256" key="2">
    <source>
        <dbReference type="ARBA" id="ARBA00022475"/>
    </source>
</evidence>
<dbReference type="PROSITE" id="PS51257">
    <property type="entry name" value="PROKAR_LIPOPROTEIN"/>
    <property type="match status" value="1"/>
</dbReference>
<evidence type="ECO:0000256" key="10">
    <source>
        <dbReference type="RuleBase" id="RU000594"/>
    </source>
</evidence>
<accession>A0A841HL10</accession>
<protein>
    <recommendedName>
        <fullName evidence="9">Lipoprotein signal peptidase</fullName>
        <ecNumber evidence="9">3.4.23.36</ecNumber>
    </recommendedName>
    <alternativeName>
        <fullName evidence="9">Prolipoprotein signal peptidase</fullName>
    </alternativeName>
    <alternativeName>
        <fullName evidence="9">Signal peptidase II</fullName>
        <shortName evidence="9">SPase II</shortName>
    </alternativeName>
</protein>
<evidence type="ECO:0000256" key="5">
    <source>
        <dbReference type="ARBA" id="ARBA00022750"/>
    </source>
</evidence>
<reference evidence="12 13" key="1">
    <citation type="submission" date="2020-08" db="EMBL/GenBank/DDBJ databases">
        <title>Genomic Encyclopedia of Type Strains, Phase IV (KMG-IV): sequencing the most valuable type-strain genomes for metagenomic binning, comparative biology and taxonomic classification.</title>
        <authorList>
            <person name="Goeker M."/>
        </authorList>
    </citation>
    <scope>NUCLEOTIDE SEQUENCE [LARGE SCALE GENOMIC DNA]</scope>
    <source>
        <strain evidence="12 13">DSM 26723</strain>
    </source>
</reference>
<evidence type="ECO:0000256" key="4">
    <source>
        <dbReference type="ARBA" id="ARBA00022692"/>
    </source>
</evidence>
<evidence type="ECO:0000256" key="1">
    <source>
        <dbReference type="ARBA" id="ARBA00006139"/>
    </source>
</evidence>
<evidence type="ECO:0000256" key="8">
    <source>
        <dbReference type="ARBA" id="ARBA00023136"/>
    </source>
</evidence>
<name>A0A841HL10_9GAMM</name>
<comment type="subcellular location">
    <subcellularLocation>
        <location evidence="9">Cell membrane</location>
        <topology evidence="9">Multi-pass membrane protein</topology>
    </subcellularLocation>
</comment>
<feature type="active site" evidence="9">
    <location>
        <position position="122"/>
    </location>
</feature>
<dbReference type="HAMAP" id="MF_00161">
    <property type="entry name" value="LspA"/>
    <property type="match status" value="1"/>
</dbReference>
<dbReference type="PROSITE" id="PS00855">
    <property type="entry name" value="SPASE_II"/>
    <property type="match status" value="1"/>
</dbReference>
<sequence length="165" mass="17461">MLKRLLLIMTILISCVGCDQATKSIARTHLSETRAVSLMGGSVRLQLAKNYGAFLSIGASMHEDTRSAILSAGVATMLVVMFVYCLISTPGNPLVVPALAMVIGGGVSNLIDRLLHGGYVVDFLNLGVGSIRTGIFNVADVFIMSGVLLLVAGDWLTKGMLKKHV</sequence>
<dbReference type="EC" id="3.4.23.36" evidence="9"/>
<evidence type="ECO:0000256" key="11">
    <source>
        <dbReference type="RuleBase" id="RU004181"/>
    </source>
</evidence>
<keyword evidence="7 9" id="KW-1133">Transmembrane helix</keyword>
<evidence type="ECO:0000256" key="6">
    <source>
        <dbReference type="ARBA" id="ARBA00022801"/>
    </source>
</evidence>
<feature type="transmembrane region" description="Helical" evidence="9">
    <location>
        <begin position="68"/>
        <end position="87"/>
    </location>
</feature>
<evidence type="ECO:0000313" key="12">
    <source>
        <dbReference type="EMBL" id="MBB6092908.1"/>
    </source>
</evidence>
<keyword evidence="13" id="KW-1185">Reference proteome</keyword>
<keyword evidence="6 9" id="KW-0378">Hydrolase</keyword>